<dbReference type="GO" id="GO:0004392">
    <property type="term" value="F:heme oxygenase (decyclizing) activity"/>
    <property type="evidence" value="ECO:0007669"/>
    <property type="project" value="UniProtKB-EC"/>
</dbReference>
<evidence type="ECO:0000256" key="6">
    <source>
        <dbReference type="ARBA" id="ARBA00023002"/>
    </source>
</evidence>
<keyword evidence="4" id="KW-0479">Metal-binding</keyword>
<keyword evidence="13" id="KW-1185">Reference proteome</keyword>
<evidence type="ECO:0000256" key="1">
    <source>
        <dbReference type="ARBA" id="ARBA00006134"/>
    </source>
</evidence>
<feature type="compositionally biased region" description="Basic and acidic residues" evidence="11">
    <location>
        <begin position="82"/>
        <end position="96"/>
    </location>
</feature>
<protein>
    <recommendedName>
        <fullName evidence="8">Heme oxygenase 1</fullName>
        <ecNumber evidence="2">1.14.14.18</ecNumber>
    </recommendedName>
</protein>
<evidence type="ECO:0000256" key="7">
    <source>
        <dbReference type="ARBA" id="ARBA00023004"/>
    </source>
</evidence>
<gene>
    <name evidence="12" type="ORF">QTO34_013480</name>
</gene>
<evidence type="ECO:0000256" key="11">
    <source>
        <dbReference type="SAM" id="MobiDB-lite"/>
    </source>
</evidence>
<dbReference type="EC" id="1.14.14.18" evidence="2"/>
<dbReference type="GO" id="GO:0006979">
    <property type="term" value="P:response to oxidative stress"/>
    <property type="evidence" value="ECO:0007669"/>
    <property type="project" value="TreeGrafter"/>
</dbReference>
<feature type="region of interest" description="Disordered" evidence="11">
    <location>
        <begin position="1"/>
        <end position="23"/>
    </location>
</feature>
<comment type="similarity">
    <text evidence="1">Belongs to the heme oxygenase family.</text>
</comment>
<dbReference type="SUPFAM" id="SSF48613">
    <property type="entry name" value="Heme oxygenase-like"/>
    <property type="match status" value="1"/>
</dbReference>
<evidence type="ECO:0000313" key="13">
    <source>
        <dbReference type="Proteomes" id="UP001177744"/>
    </source>
</evidence>
<dbReference type="GO" id="GO:0042167">
    <property type="term" value="P:heme catabolic process"/>
    <property type="evidence" value="ECO:0007669"/>
    <property type="project" value="TreeGrafter"/>
</dbReference>
<evidence type="ECO:0000256" key="5">
    <source>
        <dbReference type="ARBA" id="ARBA00022737"/>
    </source>
</evidence>
<evidence type="ECO:0000256" key="2">
    <source>
        <dbReference type="ARBA" id="ARBA00012360"/>
    </source>
</evidence>
<dbReference type="GO" id="GO:0043922">
    <property type="term" value="P:host-mediated suppression of viral transcription"/>
    <property type="evidence" value="ECO:0007669"/>
    <property type="project" value="UniProtKB-ARBA"/>
</dbReference>
<dbReference type="GO" id="GO:1903901">
    <property type="term" value="P:negative regulation of viral life cycle"/>
    <property type="evidence" value="ECO:0007669"/>
    <property type="project" value="UniProtKB-ARBA"/>
</dbReference>
<name>A0AA40I826_CNENI</name>
<keyword evidence="3" id="KW-0349">Heme</keyword>
<dbReference type="AlphaFoldDB" id="A0AA40I826"/>
<dbReference type="Proteomes" id="UP001177744">
    <property type="component" value="Unassembled WGS sequence"/>
</dbReference>
<dbReference type="InterPro" id="IPR016084">
    <property type="entry name" value="Haem_Oase-like_multi-hlx"/>
</dbReference>
<dbReference type="InterPro" id="IPR002051">
    <property type="entry name" value="Haem_Oase"/>
</dbReference>
<evidence type="ECO:0000256" key="4">
    <source>
        <dbReference type="ARBA" id="ARBA00022723"/>
    </source>
</evidence>
<dbReference type="PANTHER" id="PTHR10720:SF2">
    <property type="entry name" value="HEME OXYGENASE 2"/>
    <property type="match status" value="1"/>
</dbReference>
<comment type="caution">
    <text evidence="12">The sequence shown here is derived from an EMBL/GenBank/DDBJ whole genome shotgun (WGS) entry which is preliminary data.</text>
</comment>
<sequence>MAESPASPRVWVPRESPETGFQSDRELVSLRVEEKPRAQSPAASLICAPPYLSFSAAGGVRAARTTLATMLMELETSEGVEESEKQSSKAPEREPPSRMTDLSELLKEGTKEAHDRAENTQFVKDFLKGNIKKELFKLATTALYFTYSALEEEMDRNQDHPAFAPLYFPMELHRKEALIKDMEYFFGEDWEKQVQCSEATRKYVERIHYVGQNEPELLVAHAYTRYMGDLSGGQVLKKVAQRALKLPSTGEGTQFYLFENVDNAQQFKQFYRARMNALDLNLKTKEKIVEEANRAFEYNMQVFNELDQAGSLLAKKSWRMGSPCTMGKEMCVNAPITLLTKTKVGLVYPQLPSQGRCVSVPTDAMSPVGALEGRSCPFGIALAVLSKPSLQFILAASGYLSPAGSGAASQTRARSCSPVGGKGLPGCSCSTWGFTWACSEETEARLAWAASPYLSLAETPKWGVSSHGLSPPDLCHATALNKVDS</sequence>
<dbReference type="GO" id="GO:0046872">
    <property type="term" value="F:metal ion binding"/>
    <property type="evidence" value="ECO:0007669"/>
    <property type="project" value="UniProtKB-KW"/>
</dbReference>
<organism evidence="12 13">
    <name type="scientific">Cnephaeus nilssonii</name>
    <name type="common">Northern bat</name>
    <name type="synonym">Eptesicus nilssonii</name>
    <dbReference type="NCBI Taxonomy" id="3371016"/>
    <lineage>
        <taxon>Eukaryota</taxon>
        <taxon>Metazoa</taxon>
        <taxon>Chordata</taxon>
        <taxon>Craniata</taxon>
        <taxon>Vertebrata</taxon>
        <taxon>Euteleostomi</taxon>
        <taxon>Mammalia</taxon>
        <taxon>Eutheria</taxon>
        <taxon>Laurasiatheria</taxon>
        <taxon>Chiroptera</taxon>
        <taxon>Yangochiroptera</taxon>
        <taxon>Vespertilionidae</taxon>
        <taxon>Cnephaeus</taxon>
    </lineage>
</organism>
<dbReference type="InterPro" id="IPR016053">
    <property type="entry name" value="Haem_Oase-like"/>
</dbReference>
<dbReference type="PRINTS" id="PR00088">
    <property type="entry name" value="HAEMOXYGNASE"/>
</dbReference>
<comment type="subunit">
    <text evidence="9">Homodimer and higher order homooligomer. Oligomerization is crucial for its stability and function in the endoplasmic reticulum. Interacts with FLVCR2; this interaction is potentiated in the presence of heme.</text>
</comment>
<proteinExistence type="inferred from homology"/>
<dbReference type="PANTHER" id="PTHR10720">
    <property type="entry name" value="HEME OXYGENASE"/>
    <property type="match status" value="1"/>
</dbReference>
<evidence type="ECO:0000256" key="10">
    <source>
        <dbReference type="ARBA" id="ARBA00059879"/>
    </source>
</evidence>
<dbReference type="CDD" id="cd19165">
    <property type="entry name" value="HemeO"/>
    <property type="match status" value="1"/>
</dbReference>
<dbReference type="InterPro" id="IPR018207">
    <property type="entry name" value="Haem_oxygenase_CS"/>
</dbReference>
<comment type="function">
    <text evidence="10">Catalyzes the oxidative cleavage of heme at the alpha-methene bridge carbon, released as carbon monoxide (CO), to generate biliverdin IXalpha, while releasing the central heme iron chelate as ferrous iron. Affords protection against programmed cell death and this cytoprotective effect relies on its ability to catabolize free heme and prevent it from sensitizing cells to undergo apoptosis.</text>
</comment>
<evidence type="ECO:0000256" key="3">
    <source>
        <dbReference type="ARBA" id="ARBA00022617"/>
    </source>
</evidence>
<dbReference type="Gene3D" id="1.20.910.10">
    <property type="entry name" value="Heme oxygenase-like"/>
    <property type="match status" value="1"/>
</dbReference>
<dbReference type="GO" id="GO:0006788">
    <property type="term" value="P:heme oxidation"/>
    <property type="evidence" value="ECO:0007669"/>
    <property type="project" value="InterPro"/>
</dbReference>
<accession>A0AA40I826</accession>
<evidence type="ECO:0000313" key="12">
    <source>
        <dbReference type="EMBL" id="KAK1344779.1"/>
    </source>
</evidence>
<reference evidence="12" key="1">
    <citation type="submission" date="2023-06" db="EMBL/GenBank/DDBJ databases">
        <title>Reference genome for the Northern bat (Eptesicus nilssonii), a most northern bat species.</title>
        <authorList>
            <person name="Laine V.N."/>
            <person name="Pulliainen A.T."/>
            <person name="Lilley T.M."/>
        </authorList>
    </citation>
    <scope>NUCLEOTIDE SEQUENCE</scope>
    <source>
        <strain evidence="12">BLF_Eptnil</strain>
        <tissue evidence="12">Kidney</tissue>
    </source>
</reference>
<keyword evidence="7" id="KW-0408">Iron</keyword>
<feature type="region of interest" description="Disordered" evidence="11">
    <location>
        <begin position="76"/>
        <end position="100"/>
    </location>
</feature>
<dbReference type="Pfam" id="PF01126">
    <property type="entry name" value="Heme_oxygenase"/>
    <property type="match status" value="1"/>
</dbReference>
<evidence type="ECO:0000256" key="8">
    <source>
        <dbReference type="ARBA" id="ARBA00040247"/>
    </source>
</evidence>
<dbReference type="GO" id="GO:0020037">
    <property type="term" value="F:heme binding"/>
    <property type="evidence" value="ECO:0007669"/>
    <property type="project" value="TreeGrafter"/>
</dbReference>
<dbReference type="FunFam" id="1.20.910.10:FF:000001">
    <property type="entry name" value="Heme oxygenase 1"/>
    <property type="match status" value="1"/>
</dbReference>
<evidence type="ECO:0000256" key="9">
    <source>
        <dbReference type="ARBA" id="ARBA00046441"/>
    </source>
</evidence>
<keyword evidence="6" id="KW-0560">Oxidoreductase</keyword>
<dbReference type="PROSITE" id="PS00593">
    <property type="entry name" value="HEME_OXYGENASE"/>
    <property type="match status" value="1"/>
</dbReference>
<dbReference type="EMBL" id="JAULJE010000003">
    <property type="protein sequence ID" value="KAK1344779.1"/>
    <property type="molecule type" value="Genomic_DNA"/>
</dbReference>
<keyword evidence="5" id="KW-0677">Repeat</keyword>